<protein>
    <recommendedName>
        <fullName evidence="3">Apea-like HEPN domain-containing protein</fullName>
    </recommendedName>
</protein>
<gene>
    <name evidence="1" type="ORF">CP965_10415</name>
</gene>
<name>A0A4Q1ATW5_9BACT</name>
<sequence length="288" mass="34989">MNELKFGFLPYKFNINNEIFEINTLSSIEESFNCFKSRLIKDNSDYVYYPNYKEQLRLPSSHILKLKNKKINDKYFLYYLIHVIGFNFNQWVMPDNYWFDGTVKLNSIEIKEIQENYLEDLIKSSIKSYQSIPQDCKYRNTIISALYSYNSYKKFKWEFEWLFELYKSFDALWQYSTCCLKNNELIKQHMLLKKEIKSKHERRLKTVYKFLEISESKLPNNILDKIYKLRNELVHEARWDGEIIGHKLSDKKTFMAVIQFSSFVRKFMKFALTNDKLFNFPESNLWNI</sequence>
<dbReference type="AlphaFoldDB" id="A0A4Q1ATW5"/>
<evidence type="ECO:0000313" key="2">
    <source>
        <dbReference type="Proteomes" id="UP000289718"/>
    </source>
</evidence>
<dbReference type="EMBL" id="NXIE01000004">
    <property type="protein sequence ID" value="RXK12183.1"/>
    <property type="molecule type" value="Genomic_DNA"/>
</dbReference>
<dbReference type="OrthoDB" id="7059914at2"/>
<reference evidence="1 2" key="1">
    <citation type="submission" date="2017-09" db="EMBL/GenBank/DDBJ databases">
        <title>Genomics of the genus Arcobacter.</title>
        <authorList>
            <person name="Perez-Cataluna A."/>
            <person name="Figueras M.J."/>
            <person name="Salas-Masso N."/>
        </authorList>
    </citation>
    <scope>NUCLEOTIDE SEQUENCE [LARGE SCALE GENOMIC DNA]</scope>
    <source>
        <strain evidence="1 2">F156-34</strain>
    </source>
</reference>
<organism evidence="1 2">
    <name type="scientific">Halarcobacter mediterraneus</name>
    <dbReference type="NCBI Taxonomy" id="2023153"/>
    <lineage>
        <taxon>Bacteria</taxon>
        <taxon>Pseudomonadati</taxon>
        <taxon>Campylobacterota</taxon>
        <taxon>Epsilonproteobacteria</taxon>
        <taxon>Campylobacterales</taxon>
        <taxon>Arcobacteraceae</taxon>
        <taxon>Halarcobacter</taxon>
    </lineage>
</organism>
<keyword evidence="2" id="KW-1185">Reference proteome</keyword>
<accession>A0A4Q1ATW5</accession>
<dbReference type="Proteomes" id="UP000289718">
    <property type="component" value="Unassembled WGS sequence"/>
</dbReference>
<evidence type="ECO:0008006" key="3">
    <source>
        <dbReference type="Google" id="ProtNLM"/>
    </source>
</evidence>
<evidence type="ECO:0000313" key="1">
    <source>
        <dbReference type="EMBL" id="RXK12183.1"/>
    </source>
</evidence>
<comment type="caution">
    <text evidence="1">The sequence shown here is derived from an EMBL/GenBank/DDBJ whole genome shotgun (WGS) entry which is preliminary data.</text>
</comment>
<proteinExistence type="predicted"/>
<dbReference type="RefSeq" id="WP_129062048.1">
    <property type="nucleotide sequence ID" value="NZ_NXIE01000004.1"/>
</dbReference>